<feature type="compositionally biased region" description="Acidic residues" evidence="1">
    <location>
        <begin position="441"/>
        <end position="450"/>
    </location>
</feature>
<proteinExistence type="predicted"/>
<dbReference type="Proteomes" id="UP000095280">
    <property type="component" value="Unplaced"/>
</dbReference>
<evidence type="ECO:0000313" key="4">
    <source>
        <dbReference type="WBParaSite" id="maker-unitig_44321-snap-gene-0.3-mRNA-1"/>
    </source>
</evidence>
<feature type="transmembrane region" description="Helical" evidence="2">
    <location>
        <begin position="120"/>
        <end position="142"/>
    </location>
</feature>
<feature type="compositionally biased region" description="Basic and acidic residues" evidence="1">
    <location>
        <begin position="423"/>
        <end position="440"/>
    </location>
</feature>
<keyword evidence="2" id="KW-0472">Membrane</keyword>
<feature type="compositionally biased region" description="Basic and acidic residues" evidence="1">
    <location>
        <begin position="347"/>
        <end position="359"/>
    </location>
</feature>
<feature type="transmembrane region" description="Helical" evidence="2">
    <location>
        <begin position="162"/>
        <end position="186"/>
    </location>
</feature>
<sequence length="634" mass="68026">MAITPAAMAELPDRKPCGSDEACRYPISNNSSSADPYSSVFNGARIALGQGGPSVLHPASSSPVSALSDWPAMRDCPIECAVKRRRKISIARPKELPGPPAKARMTNAGSHGGLLEKHTLLRASVILTCIGFVCYLQFPVLGCSDPPSLLTSSLCYAASGKAHQAFGIIALLLFYALVVILVLYVFVEEASNYNILAFVCFVIAFVTAAFILLAAFVEPTLINQSATSWAGLGATCSALSGILLLATTLTAGHTLTGRHSTQHTQKLLTSNERGDEEGNQHGQLLGFIHKDVGRHHDDGGNIEQVGQHRHAWPPRRPRRSWCTAAAEAITLKKKASFSHLLLEAENARHSRDDRADQAVRGHPGGRRAPPAKRRAVRAACWPRLTASAASAGPPGLRGQPAPQQQHKCCNGALVDSHNTSADDFNREGQHRPDGRDRQPIDDADFDEGDCGGEGRRRMKYPKHQDYCLCHKRKCKKCGCLCPCSEHACPGCGYSSRVVMTMRAVDGLKEIANAQKARFRNGRMATIGRCRPRGKRRRAARAVQAASAPTLSWSVCGGGFVPLVEYLKSHNKVVLSKFTRGDGSASQRPSARGGLLCRAAAQGPAEGNPYVDSVTSSAGGAHLRNREAGKTNCVC</sequence>
<protein>
    <submittedName>
        <fullName evidence="4">MARVEL domain-containing protein</fullName>
    </submittedName>
</protein>
<evidence type="ECO:0000256" key="2">
    <source>
        <dbReference type="SAM" id="Phobius"/>
    </source>
</evidence>
<evidence type="ECO:0000313" key="3">
    <source>
        <dbReference type="Proteomes" id="UP000095280"/>
    </source>
</evidence>
<feature type="transmembrane region" description="Helical" evidence="2">
    <location>
        <begin position="193"/>
        <end position="217"/>
    </location>
</feature>
<name>A0A1I8FRF1_9PLAT</name>
<dbReference type="AlphaFoldDB" id="A0A1I8FRF1"/>
<reference evidence="4" key="1">
    <citation type="submission" date="2016-11" db="UniProtKB">
        <authorList>
            <consortium name="WormBaseParasite"/>
        </authorList>
    </citation>
    <scope>IDENTIFICATION</scope>
</reference>
<feature type="compositionally biased region" description="Basic residues" evidence="1">
    <location>
        <begin position="363"/>
        <end position="374"/>
    </location>
</feature>
<feature type="region of interest" description="Disordered" evidence="1">
    <location>
        <begin position="347"/>
        <end position="374"/>
    </location>
</feature>
<accession>A0A1I8FRF1</accession>
<feature type="region of interest" description="Disordered" evidence="1">
    <location>
        <begin position="419"/>
        <end position="454"/>
    </location>
</feature>
<organism evidence="3 4">
    <name type="scientific">Macrostomum lignano</name>
    <dbReference type="NCBI Taxonomy" id="282301"/>
    <lineage>
        <taxon>Eukaryota</taxon>
        <taxon>Metazoa</taxon>
        <taxon>Spiralia</taxon>
        <taxon>Lophotrochozoa</taxon>
        <taxon>Platyhelminthes</taxon>
        <taxon>Rhabditophora</taxon>
        <taxon>Macrostomorpha</taxon>
        <taxon>Macrostomida</taxon>
        <taxon>Macrostomidae</taxon>
        <taxon>Macrostomum</taxon>
    </lineage>
</organism>
<keyword evidence="2" id="KW-0812">Transmembrane</keyword>
<dbReference type="WBParaSite" id="maker-unitig_44321-snap-gene-0.3-mRNA-1">
    <property type="protein sequence ID" value="maker-unitig_44321-snap-gene-0.3-mRNA-1"/>
    <property type="gene ID" value="maker-unitig_44321-snap-gene-0.3"/>
</dbReference>
<keyword evidence="3" id="KW-1185">Reference proteome</keyword>
<evidence type="ECO:0000256" key="1">
    <source>
        <dbReference type="SAM" id="MobiDB-lite"/>
    </source>
</evidence>
<keyword evidence="2" id="KW-1133">Transmembrane helix</keyword>